<dbReference type="Gene3D" id="1.25.10.10">
    <property type="entry name" value="Leucine-rich Repeat Variant"/>
    <property type="match status" value="1"/>
</dbReference>
<dbReference type="InterPro" id="IPR011989">
    <property type="entry name" value="ARM-like"/>
</dbReference>
<dbReference type="InterPro" id="IPR016024">
    <property type="entry name" value="ARM-type_fold"/>
</dbReference>
<protein>
    <recommendedName>
        <fullName evidence="3">HEAT repeat domain-containing protein</fullName>
    </recommendedName>
</protein>
<dbReference type="Proteomes" id="UP000773462">
    <property type="component" value="Unassembled WGS sequence"/>
</dbReference>
<dbReference type="EMBL" id="JAGGLV010000029">
    <property type="protein sequence ID" value="MBP2115582.1"/>
    <property type="molecule type" value="Genomic_DNA"/>
</dbReference>
<name>A0ABS4NZU3_9BACL</name>
<evidence type="ECO:0000313" key="1">
    <source>
        <dbReference type="EMBL" id="MBP2115582.1"/>
    </source>
</evidence>
<sequence>MNSKVTKNVFYEDLQEAGRFGELEQRLMGESNLPGPRANLGAASTFADAFASDWVASEAWELLVEWTGKTEAEAPTDDPREFLPFCALQAMGSYYRYAEPARQETILERCRAAMNDARWRMREAAAMALQRIGEQDFGALRTLFDGMKDTANALEQRAFVAALAHPPMLKEQANVLYALELSEEILDQIAAGQTRYGAEEFRVLSKGLEYALSVFVERAPEQGFRMLAKFAVTDDKRMQKIVKSNLGKARLAKKFSQDVERIQVLMNA</sequence>
<comment type="caution">
    <text evidence="1">The sequence shown here is derived from an EMBL/GenBank/DDBJ whole genome shotgun (WGS) entry which is preliminary data.</text>
</comment>
<evidence type="ECO:0008006" key="3">
    <source>
        <dbReference type="Google" id="ProtNLM"/>
    </source>
</evidence>
<gene>
    <name evidence="1" type="ORF">J2Z70_005780</name>
</gene>
<dbReference type="RefSeq" id="WP_209878704.1">
    <property type="nucleotide sequence ID" value="NZ_JAGGLV010000029.1"/>
</dbReference>
<accession>A0ABS4NZU3</accession>
<proteinExistence type="predicted"/>
<dbReference type="SUPFAM" id="SSF48371">
    <property type="entry name" value="ARM repeat"/>
    <property type="match status" value="1"/>
</dbReference>
<reference evidence="1 2" key="1">
    <citation type="submission" date="2021-03" db="EMBL/GenBank/DDBJ databases">
        <title>Genomic Encyclopedia of Type Strains, Phase IV (KMG-IV): sequencing the most valuable type-strain genomes for metagenomic binning, comparative biology and taxonomic classification.</title>
        <authorList>
            <person name="Goeker M."/>
        </authorList>
    </citation>
    <scope>NUCLEOTIDE SEQUENCE [LARGE SCALE GENOMIC DNA]</scope>
    <source>
        <strain evidence="1 2">DSM 101953</strain>
    </source>
</reference>
<evidence type="ECO:0000313" key="2">
    <source>
        <dbReference type="Proteomes" id="UP000773462"/>
    </source>
</evidence>
<keyword evidence="2" id="KW-1185">Reference proteome</keyword>
<organism evidence="1 2">
    <name type="scientific">Paenibacillus silagei</name>
    <dbReference type="NCBI Taxonomy" id="1670801"/>
    <lineage>
        <taxon>Bacteria</taxon>
        <taxon>Bacillati</taxon>
        <taxon>Bacillota</taxon>
        <taxon>Bacilli</taxon>
        <taxon>Bacillales</taxon>
        <taxon>Paenibacillaceae</taxon>
        <taxon>Paenibacillus</taxon>
    </lineage>
</organism>